<dbReference type="AlphaFoldDB" id="A0A9P6XSQ7"/>
<accession>A0A9P6XSQ7</accession>
<evidence type="ECO:0000313" key="3">
    <source>
        <dbReference type="Proteomes" id="UP000740926"/>
    </source>
</evidence>
<name>A0A9P6XSQ7_9FUNG</name>
<sequence length="66" mass="6517">MPAAGRAPACVRGPLGGECRGRRIPGATRPAAGRGVAAPRDRQARTLLPGLPGLHGAAPASGRAGR</sequence>
<comment type="caution">
    <text evidence="2">The sequence shown here is derived from an EMBL/GenBank/DDBJ whole genome shotgun (WGS) entry which is preliminary data.</text>
</comment>
<feature type="compositionally biased region" description="Low complexity" evidence="1">
    <location>
        <begin position="24"/>
        <end position="38"/>
    </location>
</feature>
<reference evidence="2 3" key="1">
    <citation type="journal article" date="2020" name="Microb. Genom.">
        <title>Genetic diversity of clinical and environmental Mucorales isolates obtained from an investigation of mucormycosis cases among solid organ transplant recipients.</title>
        <authorList>
            <person name="Nguyen M.H."/>
            <person name="Kaul D."/>
            <person name="Muto C."/>
            <person name="Cheng S.J."/>
            <person name="Richter R.A."/>
            <person name="Bruno V.M."/>
            <person name="Liu G."/>
            <person name="Beyhan S."/>
            <person name="Sundermann A.J."/>
            <person name="Mounaud S."/>
            <person name="Pasculle A.W."/>
            <person name="Nierman W.C."/>
            <person name="Driscoll E."/>
            <person name="Cumbie R."/>
            <person name="Clancy C.J."/>
            <person name="Dupont C.L."/>
        </authorList>
    </citation>
    <scope>NUCLEOTIDE SEQUENCE [LARGE SCALE GENOMIC DNA]</scope>
    <source>
        <strain evidence="2 3">GL24</strain>
    </source>
</reference>
<organism evidence="2 3">
    <name type="scientific">Rhizopus delemar</name>
    <dbReference type="NCBI Taxonomy" id="936053"/>
    <lineage>
        <taxon>Eukaryota</taxon>
        <taxon>Fungi</taxon>
        <taxon>Fungi incertae sedis</taxon>
        <taxon>Mucoromycota</taxon>
        <taxon>Mucoromycotina</taxon>
        <taxon>Mucoromycetes</taxon>
        <taxon>Mucorales</taxon>
        <taxon>Mucorineae</taxon>
        <taxon>Rhizopodaceae</taxon>
        <taxon>Rhizopus</taxon>
    </lineage>
</organism>
<feature type="region of interest" description="Disordered" evidence="1">
    <location>
        <begin position="1"/>
        <end position="66"/>
    </location>
</feature>
<evidence type="ECO:0000256" key="1">
    <source>
        <dbReference type="SAM" id="MobiDB-lite"/>
    </source>
</evidence>
<feature type="compositionally biased region" description="Low complexity" evidence="1">
    <location>
        <begin position="47"/>
        <end position="60"/>
    </location>
</feature>
<dbReference type="Proteomes" id="UP000740926">
    <property type="component" value="Unassembled WGS sequence"/>
</dbReference>
<protein>
    <submittedName>
        <fullName evidence="2">Uncharacterized protein</fullName>
    </submittedName>
</protein>
<gene>
    <name evidence="2" type="ORF">G6F50_016715</name>
</gene>
<dbReference type="EMBL" id="JAANIU010010945">
    <property type="protein sequence ID" value="KAG1531400.1"/>
    <property type="molecule type" value="Genomic_DNA"/>
</dbReference>
<evidence type="ECO:0000313" key="2">
    <source>
        <dbReference type="EMBL" id="KAG1531400.1"/>
    </source>
</evidence>
<proteinExistence type="predicted"/>
<keyword evidence="3" id="KW-1185">Reference proteome</keyword>